<protein>
    <submittedName>
        <fullName evidence="1">Uncharacterized protein</fullName>
    </submittedName>
</protein>
<dbReference type="AlphaFoldDB" id="A0A542SZ28"/>
<gene>
    <name evidence="1" type="ORF">FB563_7728</name>
</gene>
<keyword evidence="2" id="KW-1185">Reference proteome</keyword>
<dbReference type="EMBL" id="VFNX01000004">
    <property type="protein sequence ID" value="TQK79871.1"/>
    <property type="molecule type" value="Genomic_DNA"/>
</dbReference>
<name>A0A542SZ28_9ACTN</name>
<evidence type="ECO:0000313" key="1">
    <source>
        <dbReference type="EMBL" id="TQK79871.1"/>
    </source>
</evidence>
<dbReference type="Proteomes" id="UP000318103">
    <property type="component" value="Unassembled WGS sequence"/>
</dbReference>
<sequence length="31" mass="3218">MTPLPLDGTAMVRGLVLADGLAVDVLRLPGR</sequence>
<proteinExistence type="predicted"/>
<accession>A0A542SZ28</accession>
<organism evidence="1 2">
    <name type="scientific">Streptomyces puniciscabiei</name>
    <dbReference type="NCBI Taxonomy" id="164348"/>
    <lineage>
        <taxon>Bacteria</taxon>
        <taxon>Bacillati</taxon>
        <taxon>Actinomycetota</taxon>
        <taxon>Actinomycetes</taxon>
        <taxon>Kitasatosporales</taxon>
        <taxon>Streptomycetaceae</taxon>
        <taxon>Streptomyces</taxon>
    </lineage>
</organism>
<reference evidence="1 2" key="1">
    <citation type="submission" date="2019-06" db="EMBL/GenBank/DDBJ databases">
        <title>Sequencing the genomes of 1000 actinobacteria strains.</title>
        <authorList>
            <person name="Klenk H.-P."/>
        </authorList>
    </citation>
    <scope>NUCLEOTIDE SEQUENCE [LARGE SCALE GENOMIC DNA]</scope>
    <source>
        <strain evidence="1 2">DSM 41929</strain>
    </source>
</reference>
<evidence type="ECO:0000313" key="2">
    <source>
        <dbReference type="Proteomes" id="UP000318103"/>
    </source>
</evidence>
<comment type="caution">
    <text evidence="1">The sequence shown here is derived from an EMBL/GenBank/DDBJ whole genome shotgun (WGS) entry which is preliminary data.</text>
</comment>